<dbReference type="GO" id="GO:0140359">
    <property type="term" value="F:ABC-type transporter activity"/>
    <property type="evidence" value="ECO:0007669"/>
    <property type="project" value="InterPro"/>
</dbReference>
<organism evidence="10 11">
    <name type="scientific">Halodesulfovibrio spirochaetisodalis</name>
    <dbReference type="NCBI Taxonomy" id="1560234"/>
    <lineage>
        <taxon>Bacteria</taxon>
        <taxon>Pseudomonadati</taxon>
        <taxon>Thermodesulfobacteriota</taxon>
        <taxon>Desulfovibrionia</taxon>
        <taxon>Desulfovibrionales</taxon>
        <taxon>Desulfovibrionaceae</taxon>
        <taxon>Halodesulfovibrio</taxon>
    </lineage>
</organism>
<proteinExistence type="inferred from homology"/>
<feature type="transmembrane region" description="Helical" evidence="8">
    <location>
        <begin position="346"/>
        <end position="366"/>
    </location>
</feature>
<keyword evidence="11" id="KW-1185">Reference proteome</keyword>
<comment type="similarity">
    <text evidence="2">Belongs to the ABC-2 integral membrane protein family.</text>
</comment>
<dbReference type="InterPro" id="IPR047817">
    <property type="entry name" value="ABC2_TM_bact-type"/>
</dbReference>
<keyword evidence="5 8" id="KW-0812">Transmembrane</keyword>
<evidence type="ECO:0000256" key="4">
    <source>
        <dbReference type="ARBA" id="ARBA00022475"/>
    </source>
</evidence>
<reference evidence="10 11" key="1">
    <citation type="submission" date="2015-01" db="EMBL/GenBank/DDBJ databases">
        <title>Desulfovibrio sp. JC271 draft genome sequence.</title>
        <authorList>
            <person name="Shivani Y."/>
            <person name="Subhash Y."/>
            <person name="Sasikala C."/>
            <person name="Ramana C.V."/>
        </authorList>
    </citation>
    <scope>NUCLEOTIDE SEQUENCE [LARGE SCALE GENOMIC DNA]</scope>
    <source>
        <strain evidence="10 11">JC271</strain>
    </source>
</reference>
<evidence type="ECO:0000256" key="8">
    <source>
        <dbReference type="SAM" id="Phobius"/>
    </source>
</evidence>
<evidence type="ECO:0000256" key="3">
    <source>
        <dbReference type="ARBA" id="ARBA00022448"/>
    </source>
</evidence>
<feature type="transmembrane region" description="Helical" evidence="8">
    <location>
        <begin position="286"/>
        <end position="306"/>
    </location>
</feature>
<evidence type="ECO:0000256" key="2">
    <source>
        <dbReference type="ARBA" id="ARBA00007783"/>
    </source>
</evidence>
<dbReference type="InterPro" id="IPR013525">
    <property type="entry name" value="ABC2_TM"/>
</dbReference>
<dbReference type="InterPro" id="IPR051449">
    <property type="entry name" value="ABC-2_transporter_component"/>
</dbReference>
<evidence type="ECO:0000256" key="7">
    <source>
        <dbReference type="ARBA" id="ARBA00023136"/>
    </source>
</evidence>
<evidence type="ECO:0000259" key="9">
    <source>
        <dbReference type="PROSITE" id="PS51012"/>
    </source>
</evidence>
<name>A0A1B7XA91_9BACT</name>
<accession>A0A1B7XA91</accession>
<dbReference type="Proteomes" id="UP000091979">
    <property type="component" value="Unassembled WGS sequence"/>
</dbReference>
<dbReference type="EMBL" id="JXMS01000028">
    <property type="protein sequence ID" value="OBQ46257.1"/>
    <property type="molecule type" value="Genomic_DNA"/>
</dbReference>
<evidence type="ECO:0000256" key="5">
    <source>
        <dbReference type="ARBA" id="ARBA00022692"/>
    </source>
</evidence>
<protein>
    <submittedName>
        <fullName evidence="10">Antibiotic ABC transporter permease</fullName>
    </submittedName>
</protein>
<evidence type="ECO:0000313" key="10">
    <source>
        <dbReference type="EMBL" id="OBQ46257.1"/>
    </source>
</evidence>
<keyword evidence="3" id="KW-0813">Transport</keyword>
<dbReference type="PATRIC" id="fig|1560234.3.peg.1857"/>
<sequence>MLFRVITLIKKEFLMILLDPKSRIVLIIPPIIQFFVFSYSATFDLQNVEFALLDESRTELSRSLVSHFSGSKHFELVRVLDSSVQAAELINTEQVRLVIHIPRDFADKIAEREPATVQVVADGRNSNVASIALGYVEEIVQQFGESLHRGNLVESSQVALIQRSWFNRNMETRWFIVSALGGIISMVIVMILSSLSVAREREFGTFDQLLVSPFQPAEILIGKALPCVFFGFLDAVLLSIAAVYWFGVPFRGTVAALVLVLLAFMIAIVGVGLFVSAISVTMQQGLLGAFVFIMPAVLLGGFTTPISNMPMWLQRATVINPLKYVVQGLRDVFLTGTDSFAMWHHVWPLLLISVVTMPAAAVMFRYRTQ</sequence>
<comment type="caution">
    <text evidence="10">The sequence shown here is derived from an EMBL/GenBank/DDBJ whole genome shotgun (WGS) entry which is preliminary data.</text>
</comment>
<evidence type="ECO:0000256" key="6">
    <source>
        <dbReference type="ARBA" id="ARBA00022989"/>
    </source>
</evidence>
<dbReference type="PANTHER" id="PTHR30294:SF44">
    <property type="entry name" value="MULTIDRUG ABC TRANSPORTER PERMEASE YBHR-RELATED"/>
    <property type="match status" value="1"/>
</dbReference>
<feature type="transmembrane region" description="Helical" evidence="8">
    <location>
        <begin position="252"/>
        <end position="274"/>
    </location>
</feature>
<feature type="transmembrane region" description="Helical" evidence="8">
    <location>
        <begin position="174"/>
        <end position="198"/>
    </location>
</feature>
<dbReference type="STRING" id="1560234.SP90_13715"/>
<dbReference type="PANTHER" id="PTHR30294">
    <property type="entry name" value="MEMBRANE COMPONENT OF ABC TRANSPORTER YHHJ-RELATED"/>
    <property type="match status" value="1"/>
</dbReference>
<evidence type="ECO:0000256" key="1">
    <source>
        <dbReference type="ARBA" id="ARBA00004651"/>
    </source>
</evidence>
<dbReference type="Pfam" id="PF12698">
    <property type="entry name" value="ABC2_membrane_3"/>
    <property type="match status" value="1"/>
</dbReference>
<dbReference type="Gene3D" id="3.40.1710.10">
    <property type="entry name" value="abc type-2 transporter like domain"/>
    <property type="match status" value="1"/>
</dbReference>
<feature type="domain" description="ABC transmembrane type-2" evidence="9">
    <location>
        <begin position="129"/>
        <end position="367"/>
    </location>
</feature>
<keyword evidence="4" id="KW-1003">Cell membrane</keyword>
<comment type="subcellular location">
    <subcellularLocation>
        <location evidence="1">Cell membrane</location>
        <topology evidence="1">Multi-pass membrane protein</topology>
    </subcellularLocation>
</comment>
<gene>
    <name evidence="10" type="ORF">SP90_13715</name>
</gene>
<dbReference type="PROSITE" id="PS51012">
    <property type="entry name" value="ABC_TM2"/>
    <property type="match status" value="1"/>
</dbReference>
<evidence type="ECO:0000313" key="11">
    <source>
        <dbReference type="Proteomes" id="UP000091979"/>
    </source>
</evidence>
<dbReference type="GO" id="GO:0005886">
    <property type="term" value="C:plasma membrane"/>
    <property type="evidence" value="ECO:0007669"/>
    <property type="project" value="UniProtKB-SubCell"/>
</dbReference>
<keyword evidence="7 8" id="KW-0472">Membrane</keyword>
<keyword evidence="6 8" id="KW-1133">Transmembrane helix</keyword>
<dbReference type="AlphaFoldDB" id="A0A1B7XA91"/>
<feature type="transmembrane region" description="Helical" evidence="8">
    <location>
        <begin position="219"/>
        <end position="246"/>
    </location>
</feature>